<dbReference type="OrthoDB" id="9806673at2"/>
<dbReference type="GO" id="GO:0016149">
    <property type="term" value="F:translation release factor activity, codon specific"/>
    <property type="evidence" value="ECO:0007669"/>
    <property type="project" value="UniProtKB-UniRule"/>
</dbReference>
<feature type="modified residue" description="N5-methylglutamine" evidence="4">
    <location>
        <position position="253"/>
    </location>
</feature>
<dbReference type="RefSeq" id="WP_136130350.1">
    <property type="nucleotide sequence ID" value="NZ_PDKU01000004.1"/>
</dbReference>
<reference evidence="8 9" key="1">
    <citation type="journal article" date="2018" name="Genome Biol. Evol.">
        <title>Cladogenesis and Genomic Streamlining in Extracellular Endosymbionts of Tropical Stink Bugs.</title>
        <authorList>
            <person name="Otero-Bravo A."/>
            <person name="Goffredi S."/>
            <person name="Sabree Z.L."/>
        </authorList>
    </citation>
    <scope>NUCLEOTIDE SEQUENCE [LARGE SCALE GENOMIC DNA]</scope>
    <source>
        <strain evidence="8 9">SoEL</strain>
    </source>
</reference>
<comment type="function">
    <text evidence="4">Peptide chain release factor 2 directs the termination of translation in response to the peptide chain termination codons UGA and UAA.</text>
</comment>
<keyword evidence="4" id="KW-0963">Cytoplasm</keyword>
<dbReference type="NCBIfam" id="TIGR00020">
    <property type="entry name" value="prfB"/>
    <property type="match status" value="1"/>
</dbReference>
<feature type="coiled-coil region" evidence="6">
    <location>
        <begin position="275"/>
        <end position="309"/>
    </location>
</feature>
<name>A0A2P5SVP7_9GAMM</name>
<comment type="PTM">
    <text evidence="4">Methylated by PrmC. Methylation increases the termination efficiency of RF2.</text>
</comment>
<dbReference type="InterPro" id="IPR045853">
    <property type="entry name" value="Pep_chain_release_fac_I_sf"/>
</dbReference>
<comment type="subcellular location">
    <subcellularLocation>
        <location evidence="4">Cytoplasm</location>
    </subcellularLocation>
</comment>
<accession>A0A2P5SVP7</accession>
<keyword evidence="2 4" id="KW-0488">Methylation</keyword>
<evidence type="ECO:0000256" key="2">
    <source>
        <dbReference type="ARBA" id="ARBA00022481"/>
    </source>
</evidence>
<evidence type="ECO:0000259" key="7">
    <source>
        <dbReference type="PROSITE" id="PS00745"/>
    </source>
</evidence>
<dbReference type="AlphaFoldDB" id="A0A2P5SVP7"/>
<keyword evidence="3 4" id="KW-0648">Protein biosynthesis</keyword>
<organism evidence="8 9">
    <name type="scientific">Candidatus Pantoea edessiphila</name>
    <dbReference type="NCBI Taxonomy" id="2044610"/>
    <lineage>
        <taxon>Bacteria</taxon>
        <taxon>Pseudomonadati</taxon>
        <taxon>Pseudomonadota</taxon>
        <taxon>Gammaproteobacteria</taxon>
        <taxon>Enterobacterales</taxon>
        <taxon>Erwiniaceae</taxon>
        <taxon>Pantoea</taxon>
    </lineage>
</organism>
<proteinExistence type="inferred from homology"/>
<dbReference type="Proteomes" id="UP000296144">
    <property type="component" value="Unassembled WGS sequence"/>
</dbReference>
<comment type="similarity">
    <text evidence="1 4">Belongs to the prokaryotic/mitochondrial release factor family.</text>
</comment>
<dbReference type="InterPro" id="IPR005139">
    <property type="entry name" value="PCRF"/>
</dbReference>
<evidence type="ECO:0000256" key="5">
    <source>
        <dbReference type="NCBIfam" id="TIGR00020"/>
    </source>
</evidence>
<dbReference type="Gene3D" id="3.30.160.20">
    <property type="match status" value="1"/>
</dbReference>
<dbReference type="PROSITE" id="PS00745">
    <property type="entry name" value="RF_PROK_I"/>
    <property type="match status" value="1"/>
</dbReference>
<dbReference type="HAMAP" id="MF_00094">
    <property type="entry name" value="Rel_fac_2"/>
    <property type="match status" value="1"/>
</dbReference>
<dbReference type="Pfam" id="PF03462">
    <property type="entry name" value="PCRF"/>
    <property type="match status" value="1"/>
</dbReference>
<evidence type="ECO:0000256" key="4">
    <source>
        <dbReference type="HAMAP-Rule" id="MF_00094"/>
    </source>
</evidence>
<dbReference type="InterPro" id="IPR000352">
    <property type="entry name" value="Pep_chain_release_fac_I"/>
</dbReference>
<keyword evidence="6" id="KW-0175">Coiled coil</keyword>
<dbReference type="EMBL" id="PDKU01000004">
    <property type="protein sequence ID" value="PPI86407.1"/>
    <property type="molecule type" value="Genomic_DNA"/>
</dbReference>
<evidence type="ECO:0000313" key="8">
    <source>
        <dbReference type="EMBL" id="PPI86407.1"/>
    </source>
</evidence>
<dbReference type="Gene3D" id="1.20.58.410">
    <property type="entry name" value="Release factor"/>
    <property type="match status" value="1"/>
</dbReference>
<evidence type="ECO:0000256" key="6">
    <source>
        <dbReference type="SAM" id="Coils"/>
    </source>
</evidence>
<sequence>MIELHLIKNLISSLTERNNNLRGVFDYTNKKEKLEEINIELEQSNIWNNYKRARSLNKQKSSLETIINNLDQILLRLNDIKDLFNLVKSIEDKNTIKDIMIELEELEHDIDKLEFSKMFSGDNDQCDCYIDFQSGSGGVEAQDWTSMLIRMYLRWLDNKGFKTKIIEESLGDIIGTIKSATIHVSGRYAFGWLRTESGIHRLVRKSPFDSGHRRHTSFSSVFIYPELDDYINIDINLSDLRIDVYRSSGAGGQHVNRTESAVRITHIPSGTVTQCQNSRSQHKNKEQAIRQMKAKLYEIEEKKKNAEKSFLENNKSCISWGSQIRSYILDDSRIRDLRTGLEIRNVQDVLNGNLDPFIKNSLKLGL</sequence>
<evidence type="ECO:0000256" key="1">
    <source>
        <dbReference type="ARBA" id="ARBA00010835"/>
    </source>
</evidence>
<feature type="domain" description="Prokaryotic-type class I peptide chain release factors" evidence="7">
    <location>
        <begin position="246"/>
        <end position="262"/>
    </location>
</feature>
<dbReference type="InterPro" id="IPR004374">
    <property type="entry name" value="PrfB"/>
</dbReference>
<evidence type="ECO:0000256" key="3">
    <source>
        <dbReference type="ARBA" id="ARBA00022917"/>
    </source>
</evidence>
<keyword evidence="9" id="KW-1185">Reference proteome</keyword>
<dbReference type="GO" id="GO:0005737">
    <property type="term" value="C:cytoplasm"/>
    <property type="evidence" value="ECO:0007669"/>
    <property type="project" value="UniProtKB-SubCell"/>
</dbReference>
<dbReference type="Pfam" id="PF00472">
    <property type="entry name" value="RF-1"/>
    <property type="match status" value="1"/>
</dbReference>
<protein>
    <recommendedName>
        <fullName evidence="4 5">Peptide chain release factor 2</fullName>
        <shortName evidence="4">RF-2</shortName>
    </recommendedName>
</protein>
<comment type="caution">
    <text evidence="8">The sequence shown here is derived from an EMBL/GenBank/DDBJ whole genome shotgun (WGS) entry which is preliminary data.</text>
</comment>
<evidence type="ECO:0000313" key="9">
    <source>
        <dbReference type="Proteomes" id="UP000296144"/>
    </source>
</evidence>
<dbReference type="PANTHER" id="PTHR43116:SF3">
    <property type="entry name" value="CLASS I PEPTIDE CHAIN RELEASE FACTOR"/>
    <property type="match status" value="1"/>
</dbReference>
<dbReference type="SMART" id="SM00937">
    <property type="entry name" value="PCRF"/>
    <property type="match status" value="1"/>
</dbReference>
<dbReference type="SUPFAM" id="SSF75620">
    <property type="entry name" value="Release factor"/>
    <property type="match status" value="1"/>
</dbReference>
<dbReference type="PANTHER" id="PTHR43116">
    <property type="entry name" value="PEPTIDE CHAIN RELEASE FACTOR 2"/>
    <property type="match status" value="1"/>
</dbReference>
<dbReference type="FunFam" id="3.30.160.20:FF:000010">
    <property type="entry name" value="Peptide chain release factor 2"/>
    <property type="match status" value="1"/>
</dbReference>
<gene>
    <name evidence="4" type="primary">prfB</name>
    <name evidence="8" type="ORF">CRV10_02935</name>
</gene>
<dbReference type="Gene3D" id="3.30.70.1660">
    <property type="match status" value="1"/>
</dbReference>